<dbReference type="InterPro" id="IPR014721">
    <property type="entry name" value="Ribsml_uS5_D2-typ_fold_subgr"/>
</dbReference>
<reference evidence="16" key="1">
    <citation type="submission" date="2022-10" db="EMBL/GenBank/DDBJ databases">
        <title>Novel sulphate-reducing endosymbionts in the free-living metamonad Anaeramoeba.</title>
        <authorList>
            <person name="Jerlstrom-Hultqvist J."/>
            <person name="Cepicka I."/>
            <person name="Gallot-Lavallee L."/>
            <person name="Salas-Leiva D."/>
            <person name="Curtis B.A."/>
            <person name="Zahonova K."/>
            <person name="Pipaliya S."/>
            <person name="Dacks J."/>
            <person name="Roger A.J."/>
        </authorList>
    </citation>
    <scope>NUCLEOTIDE SEQUENCE</scope>
    <source>
        <strain evidence="16">BMAN</strain>
    </source>
</reference>
<dbReference type="GO" id="GO:0005829">
    <property type="term" value="C:cytosol"/>
    <property type="evidence" value="ECO:0007669"/>
    <property type="project" value="TreeGrafter"/>
</dbReference>
<evidence type="ECO:0000256" key="11">
    <source>
        <dbReference type="ARBA" id="ARBA00023098"/>
    </source>
</evidence>
<keyword evidence="10" id="KW-0460">Magnesium</keyword>
<dbReference type="InterPro" id="IPR006203">
    <property type="entry name" value="GHMP_knse_ATP-bd_CS"/>
</dbReference>
<organism evidence="16 17">
    <name type="scientific">Anaeramoeba ignava</name>
    <name type="common">Anaerobic marine amoeba</name>
    <dbReference type="NCBI Taxonomy" id="1746090"/>
    <lineage>
        <taxon>Eukaryota</taxon>
        <taxon>Metamonada</taxon>
        <taxon>Anaeramoebidae</taxon>
        <taxon>Anaeramoeba</taxon>
    </lineage>
</organism>
<dbReference type="GO" id="GO:0005524">
    <property type="term" value="F:ATP binding"/>
    <property type="evidence" value="ECO:0007669"/>
    <property type="project" value="UniProtKB-KW"/>
</dbReference>
<evidence type="ECO:0000313" key="17">
    <source>
        <dbReference type="Proteomes" id="UP001149090"/>
    </source>
</evidence>
<keyword evidence="13" id="KW-0752">Steroid biosynthesis</keyword>
<keyword evidence="13" id="KW-1207">Sterol metabolism</keyword>
<evidence type="ECO:0000256" key="4">
    <source>
        <dbReference type="ARBA" id="ARBA00022490"/>
    </source>
</evidence>
<comment type="similarity">
    <text evidence="2 13">Belongs to the GHMP kinase family. Mevalonate kinase subfamily.</text>
</comment>
<keyword evidence="13" id="KW-0756">Sterol biosynthesis</keyword>
<keyword evidence="17" id="KW-1185">Reference proteome</keyword>
<keyword evidence="5 13" id="KW-0444">Lipid biosynthesis</keyword>
<dbReference type="GO" id="GO:0004496">
    <property type="term" value="F:mevalonate kinase activity"/>
    <property type="evidence" value="ECO:0007669"/>
    <property type="project" value="UniProtKB-EC"/>
</dbReference>
<dbReference type="GO" id="GO:0016126">
    <property type="term" value="P:sterol biosynthetic process"/>
    <property type="evidence" value="ECO:0007669"/>
    <property type="project" value="UniProtKB-KW"/>
</dbReference>
<dbReference type="NCBIfam" id="NF038180">
    <property type="entry name" value="leader_pinensin"/>
    <property type="match status" value="1"/>
</dbReference>
<dbReference type="PRINTS" id="PR00959">
    <property type="entry name" value="MEVGALKINASE"/>
</dbReference>
<dbReference type="SUPFAM" id="SSF54211">
    <property type="entry name" value="Ribosomal protein S5 domain 2-like"/>
    <property type="match status" value="1"/>
</dbReference>
<dbReference type="InterPro" id="IPR059231">
    <property type="entry name" value="Leader_pinensin"/>
</dbReference>
<comment type="subcellular location">
    <subcellularLocation>
        <location evidence="1 13">Cytoplasm</location>
    </subcellularLocation>
</comment>
<keyword evidence="6 13" id="KW-0808">Transferase</keyword>
<evidence type="ECO:0000313" key="16">
    <source>
        <dbReference type="EMBL" id="KAJ5077591.1"/>
    </source>
</evidence>
<dbReference type="InterPro" id="IPR013750">
    <property type="entry name" value="GHMP_kinase_C_dom"/>
</dbReference>
<dbReference type="Gene3D" id="3.30.70.890">
    <property type="entry name" value="GHMP kinase, C-terminal domain"/>
    <property type="match status" value="1"/>
</dbReference>
<evidence type="ECO:0000256" key="10">
    <source>
        <dbReference type="ARBA" id="ARBA00022842"/>
    </source>
</evidence>
<comment type="caution">
    <text evidence="16">The sequence shown here is derived from an EMBL/GenBank/DDBJ whole genome shotgun (WGS) entry which is preliminary data.</text>
</comment>
<feature type="domain" description="GHMP kinase C-terminal" evidence="15">
    <location>
        <begin position="266"/>
        <end position="331"/>
    </location>
</feature>
<dbReference type="GO" id="GO:0019287">
    <property type="term" value="P:isopentenyl diphosphate biosynthetic process, mevalonate pathway"/>
    <property type="evidence" value="ECO:0007669"/>
    <property type="project" value="TreeGrafter"/>
</dbReference>
<proteinExistence type="inferred from homology"/>
<name>A0A9Q0REC9_ANAIG</name>
<evidence type="ECO:0000259" key="14">
    <source>
        <dbReference type="Pfam" id="PF00288"/>
    </source>
</evidence>
<dbReference type="Pfam" id="PF08544">
    <property type="entry name" value="GHMP_kinases_C"/>
    <property type="match status" value="1"/>
</dbReference>
<evidence type="ECO:0000256" key="7">
    <source>
        <dbReference type="ARBA" id="ARBA00022741"/>
    </source>
</evidence>
<comment type="catalytic activity">
    <reaction evidence="13">
        <text>(R)-mevalonate + ATP = (R)-5-phosphomevalonate + ADP + H(+)</text>
        <dbReference type="Rhea" id="RHEA:17065"/>
        <dbReference type="ChEBI" id="CHEBI:15378"/>
        <dbReference type="ChEBI" id="CHEBI:30616"/>
        <dbReference type="ChEBI" id="CHEBI:36464"/>
        <dbReference type="ChEBI" id="CHEBI:58146"/>
        <dbReference type="ChEBI" id="CHEBI:456216"/>
        <dbReference type="EC" id="2.7.1.36"/>
    </reaction>
</comment>
<evidence type="ECO:0000256" key="5">
    <source>
        <dbReference type="ARBA" id="ARBA00022516"/>
    </source>
</evidence>
<keyword evidence="7 13" id="KW-0547">Nucleotide-binding</keyword>
<dbReference type="SUPFAM" id="SSF55060">
    <property type="entry name" value="GHMP Kinase, C-terminal domain"/>
    <property type="match status" value="1"/>
</dbReference>
<comment type="pathway">
    <text evidence="12 13">Isoprenoid biosynthesis; isopentenyl diphosphate biosynthesis via mevalonate pathway; isopentenyl diphosphate from (R)-mevalonate: step 1/3.</text>
</comment>
<keyword evidence="13" id="KW-0753">Steroid metabolism</keyword>
<dbReference type="PROSITE" id="PS00627">
    <property type="entry name" value="GHMP_KINASES_ATP"/>
    <property type="match status" value="1"/>
</dbReference>
<dbReference type="Proteomes" id="UP001149090">
    <property type="component" value="Unassembled WGS sequence"/>
</dbReference>
<dbReference type="Pfam" id="PF00288">
    <property type="entry name" value="GHMP_kinases_N"/>
    <property type="match status" value="1"/>
</dbReference>
<dbReference type="OMA" id="KEWSTII"/>
<dbReference type="InterPro" id="IPR006204">
    <property type="entry name" value="GHMP_kinase_N_dom"/>
</dbReference>
<evidence type="ECO:0000256" key="1">
    <source>
        <dbReference type="ARBA" id="ARBA00004496"/>
    </source>
</evidence>
<evidence type="ECO:0000259" key="15">
    <source>
        <dbReference type="Pfam" id="PF08544"/>
    </source>
</evidence>
<gene>
    <name evidence="16" type="ORF">M0811_05690</name>
</gene>
<dbReference type="InterPro" id="IPR006205">
    <property type="entry name" value="Mev_gal_kin"/>
</dbReference>
<dbReference type="NCBIfam" id="TIGR00549">
    <property type="entry name" value="mevalon_kin"/>
    <property type="match status" value="1"/>
</dbReference>
<dbReference type="PANTHER" id="PTHR43290:SF2">
    <property type="entry name" value="MEVALONATE KINASE"/>
    <property type="match status" value="1"/>
</dbReference>
<dbReference type="AlphaFoldDB" id="A0A9Q0REC9"/>
<evidence type="ECO:0000256" key="6">
    <source>
        <dbReference type="ARBA" id="ARBA00022679"/>
    </source>
</evidence>
<dbReference type="EC" id="2.7.1.36" evidence="3 13"/>
<dbReference type="PANTHER" id="PTHR43290">
    <property type="entry name" value="MEVALONATE KINASE"/>
    <property type="match status" value="1"/>
</dbReference>
<dbReference type="EMBL" id="JAPDFW010000057">
    <property type="protein sequence ID" value="KAJ5077591.1"/>
    <property type="molecule type" value="Genomic_DNA"/>
</dbReference>
<dbReference type="OrthoDB" id="1652964at2759"/>
<keyword evidence="11 13" id="KW-0443">Lipid metabolism</keyword>
<evidence type="ECO:0000256" key="9">
    <source>
        <dbReference type="ARBA" id="ARBA00022840"/>
    </source>
</evidence>
<keyword evidence="8 13" id="KW-0418">Kinase</keyword>
<keyword evidence="4 13" id="KW-0963">Cytoplasm</keyword>
<evidence type="ECO:0000256" key="12">
    <source>
        <dbReference type="ARBA" id="ARBA00029438"/>
    </source>
</evidence>
<protein>
    <recommendedName>
        <fullName evidence="3 13">Mevalonate kinase</fullName>
        <shortName evidence="13">MK</shortName>
        <ecNumber evidence="3 13">2.7.1.36</ecNumber>
    </recommendedName>
</protein>
<evidence type="ECO:0000256" key="3">
    <source>
        <dbReference type="ARBA" id="ARBA00012103"/>
    </source>
</evidence>
<dbReference type="Gene3D" id="3.30.230.10">
    <property type="match status" value="1"/>
</dbReference>
<keyword evidence="9 13" id="KW-0067">ATP-binding</keyword>
<evidence type="ECO:0000256" key="2">
    <source>
        <dbReference type="ARBA" id="ARBA00006495"/>
    </source>
</evidence>
<dbReference type="InterPro" id="IPR036554">
    <property type="entry name" value="GHMP_kinase_C_sf"/>
</dbReference>
<sequence>MQIIESSAPGKIILFGEHSVVYGKTAIAVSINLRTHVKIIPYENETEKQKIKFKDLKSSQKVIFEIIQNNIQLKKWNCDSKTPQVFAVIFKEIMKEKILKPILIEIESELPIGSGLGSSASVCVSLSAALMKFSGKIEIDQNGKITKQSLQEINKFAHLGEKIYHANSSGIDNTVSTFGSILVFNKNQDPKFYNISKLRSMGILIIDTGIKRNTAKMVKIVSDLYSKFPKVVDKIFESMNQISLESIENLENFENLEEEQKEEKIIENLQQLTELSHCLLNSLGVGHPKITEITQICNEFGIKCKITGAGGGGCCFCLFSKNQREKIEKIMLKLNQIKIKSFITSLDKEGAILI</sequence>
<evidence type="ECO:0000256" key="8">
    <source>
        <dbReference type="ARBA" id="ARBA00022777"/>
    </source>
</evidence>
<evidence type="ECO:0000256" key="13">
    <source>
        <dbReference type="RuleBase" id="RU363087"/>
    </source>
</evidence>
<feature type="domain" description="GHMP kinase N-terminal" evidence="14">
    <location>
        <begin position="93"/>
        <end position="179"/>
    </location>
</feature>
<dbReference type="InterPro" id="IPR020568">
    <property type="entry name" value="Ribosomal_Su5_D2-typ_SF"/>
</dbReference>
<accession>A0A9Q0REC9</accession>